<dbReference type="CDD" id="cd02846">
    <property type="entry name" value="PAZ_argonaute_like"/>
    <property type="match status" value="1"/>
</dbReference>
<dbReference type="PROSITE" id="PS50821">
    <property type="entry name" value="PAZ"/>
    <property type="match status" value="1"/>
</dbReference>
<protein>
    <recommendedName>
        <fullName evidence="2">PAZ domain-containing protein</fullName>
    </recommendedName>
</protein>
<organism evidence="3">
    <name type="scientific">Kwoniella pini CBS 10737</name>
    <dbReference type="NCBI Taxonomy" id="1296096"/>
    <lineage>
        <taxon>Eukaryota</taxon>
        <taxon>Fungi</taxon>
        <taxon>Dikarya</taxon>
        <taxon>Basidiomycota</taxon>
        <taxon>Agaricomycotina</taxon>
        <taxon>Tremellomycetes</taxon>
        <taxon>Tremellales</taxon>
        <taxon>Cryptococcaceae</taxon>
        <taxon>Kwoniella</taxon>
    </lineage>
</organism>
<dbReference type="AlphaFoldDB" id="A0A1B9HVH0"/>
<dbReference type="Pfam" id="PF16486">
    <property type="entry name" value="ArgoN"/>
    <property type="match status" value="1"/>
</dbReference>
<proteinExistence type="predicted"/>
<feature type="region of interest" description="Disordered" evidence="1">
    <location>
        <begin position="280"/>
        <end position="306"/>
    </location>
</feature>
<dbReference type="PANTHER" id="PTHR22891">
    <property type="entry name" value="EUKARYOTIC TRANSLATION INITIATION FACTOR 2C"/>
    <property type="match status" value="1"/>
</dbReference>
<accession>A0A1B9HVH0</accession>
<dbReference type="InterPro" id="IPR036085">
    <property type="entry name" value="PAZ_dom_sf"/>
</dbReference>
<dbReference type="InterPro" id="IPR003100">
    <property type="entry name" value="PAZ_dom"/>
</dbReference>
<dbReference type="GO" id="GO:0003723">
    <property type="term" value="F:RNA binding"/>
    <property type="evidence" value="ECO:0007669"/>
    <property type="project" value="InterPro"/>
</dbReference>
<dbReference type="OrthoDB" id="10252740at2759"/>
<evidence type="ECO:0000256" key="1">
    <source>
        <dbReference type="SAM" id="MobiDB-lite"/>
    </source>
</evidence>
<dbReference type="EMBL" id="KV700117">
    <property type="protein sequence ID" value="OCF47263.1"/>
    <property type="molecule type" value="Genomic_DNA"/>
</dbReference>
<dbReference type="Pfam" id="PF16488">
    <property type="entry name" value="ArgoL2"/>
    <property type="match status" value="1"/>
</dbReference>
<feature type="domain" description="PAZ" evidence="2">
    <location>
        <begin position="311"/>
        <end position="435"/>
    </location>
</feature>
<dbReference type="InterPro" id="IPR032472">
    <property type="entry name" value="ArgoL2"/>
</dbReference>
<evidence type="ECO:0000259" key="2">
    <source>
        <dbReference type="PROSITE" id="PS50821"/>
    </source>
</evidence>
<dbReference type="SUPFAM" id="SSF101690">
    <property type="entry name" value="PAZ domain"/>
    <property type="match status" value="1"/>
</dbReference>
<evidence type="ECO:0000313" key="3">
    <source>
        <dbReference type="EMBL" id="OCF47263.1"/>
    </source>
</evidence>
<reference evidence="3" key="2">
    <citation type="submission" date="2016-07" db="EMBL/GenBank/DDBJ databases">
        <title>Evolution of pathogenesis and genome organization in the Tremellales.</title>
        <authorList>
            <person name="Cuomo C."/>
            <person name="Litvintseva A."/>
            <person name="Heitman J."/>
            <person name="Chen Y."/>
            <person name="Sun S."/>
            <person name="Springer D."/>
            <person name="Dromer F."/>
            <person name="Young S."/>
            <person name="Zeng Q."/>
            <person name="Chapman S."/>
            <person name="Gujja S."/>
            <person name="Saif S."/>
            <person name="Birren B."/>
        </authorList>
    </citation>
    <scope>NUCLEOTIDE SEQUENCE</scope>
    <source>
        <strain evidence="3">CBS 10737</strain>
    </source>
</reference>
<name>A0A1B9HVH0_9TREE</name>
<dbReference type="STRING" id="1296096.A0A1B9HVH0"/>
<feature type="region of interest" description="Disordered" evidence="1">
    <location>
        <begin position="398"/>
        <end position="422"/>
    </location>
</feature>
<dbReference type="Gene3D" id="2.170.260.10">
    <property type="entry name" value="paz domain"/>
    <property type="match status" value="1"/>
</dbReference>
<gene>
    <name evidence="3" type="ORF">I206_07041</name>
</gene>
<dbReference type="Pfam" id="PF02170">
    <property type="entry name" value="PAZ"/>
    <property type="match status" value="1"/>
</dbReference>
<dbReference type="SMART" id="SM00949">
    <property type="entry name" value="PAZ"/>
    <property type="match status" value="1"/>
</dbReference>
<reference evidence="3" key="1">
    <citation type="submission" date="2013-07" db="EMBL/GenBank/DDBJ databases">
        <title>The Genome Sequence of Cryptococcus pinus CBS10737.</title>
        <authorList>
            <consortium name="The Broad Institute Genome Sequencing Platform"/>
            <person name="Cuomo C."/>
            <person name="Litvintseva A."/>
            <person name="Chen Y."/>
            <person name="Heitman J."/>
            <person name="Sun S."/>
            <person name="Springer D."/>
            <person name="Dromer F."/>
            <person name="Young S.K."/>
            <person name="Zeng Q."/>
            <person name="Gargeya S."/>
            <person name="Fitzgerald M."/>
            <person name="Abouelleil A."/>
            <person name="Alvarado L."/>
            <person name="Berlin A.M."/>
            <person name="Chapman S.B."/>
            <person name="Dewar J."/>
            <person name="Goldberg J."/>
            <person name="Griggs A."/>
            <person name="Gujja S."/>
            <person name="Hansen M."/>
            <person name="Howarth C."/>
            <person name="Imamovic A."/>
            <person name="Larimer J."/>
            <person name="McCowan C."/>
            <person name="Murphy C."/>
            <person name="Pearson M."/>
            <person name="Priest M."/>
            <person name="Roberts A."/>
            <person name="Saif S."/>
            <person name="Shea T."/>
            <person name="Sykes S."/>
            <person name="Wortman J."/>
            <person name="Nusbaum C."/>
            <person name="Birren B."/>
        </authorList>
    </citation>
    <scope>NUCLEOTIDE SEQUENCE [LARGE SCALE GENOMIC DNA]</scope>
    <source>
        <strain evidence="3">CBS 10737</strain>
    </source>
</reference>
<feature type="compositionally biased region" description="Gly residues" evidence="1">
    <location>
        <begin position="280"/>
        <end position="289"/>
    </location>
</feature>
<dbReference type="InterPro" id="IPR032474">
    <property type="entry name" value="Argonaute_N"/>
</dbReference>
<sequence length="536" mass="60166">MASNNDNQQTSGIEEVEGINTTLSNLALTDSRDDLANCMARPNFGVEGRKITVHANVFPITVTRKSMIIYQYDILIEKAVKSKGELKAGRELSWKIWKQLCAKSPGHIKRDLEAASFDRQSNFYTPYKLKLSNPVVTIRIELPDTTATTEKQKQANTFKCTIKLVREVDLHSLVTYCQGGVYDEATSAMVAAAKAAINVLLRQDLYDRYLQKGGKGRRFFTLENLNEMSDGGRILNGFIQSVIPTQSGQAALQMNAAYGPFFKPNILINILEEIVSGRGGGLRGRGGYRAGDRGNRGEGGAAGNTQGNSQLLVDGIWKQKKQFEILLNRTRFNLTHRQSNQPLQIDGLTDKNANELLFKMANPDGGQDTMISVTDFYKKVHNITLSYPCLPLVRTAHKGTPKQKIKDNNNGQNKDKNKDNNKYSFYPMELVKLTDFNGIPFTAVSSSQTAEMIKVTAKRPEERKASIMKWRQELDYSSLPRLKDWCLEISPFMMEVNARILDPPEVRYKGSFASPNYGTWGLNRHKFVKANKDLRA</sequence>